<sequence>MGAYNPDDALFKPDDFSKSWCRFQITNLQLIEF</sequence>
<gene>
    <name evidence="1" type="ORF">CEPIT_LOCUS13425</name>
</gene>
<proteinExistence type="predicted"/>
<dbReference type="EMBL" id="CAMAPF010000085">
    <property type="protein sequence ID" value="CAH9095793.1"/>
    <property type="molecule type" value="Genomic_DNA"/>
</dbReference>
<keyword evidence="2" id="KW-1185">Reference proteome</keyword>
<evidence type="ECO:0000313" key="1">
    <source>
        <dbReference type="EMBL" id="CAH9095793.1"/>
    </source>
</evidence>
<organism evidence="1 2">
    <name type="scientific">Cuscuta epithymum</name>
    <dbReference type="NCBI Taxonomy" id="186058"/>
    <lineage>
        <taxon>Eukaryota</taxon>
        <taxon>Viridiplantae</taxon>
        <taxon>Streptophyta</taxon>
        <taxon>Embryophyta</taxon>
        <taxon>Tracheophyta</taxon>
        <taxon>Spermatophyta</taxon>
        <taxon>Magnoliopsida</taxon>
        <taxon>eudicotyledons</taxon>
        <taxon>Gunneridae</taxon>
        <taxon>Pentapetalae</taxon>
        <taxon>asterids</taxon>
        <taxon>lamiids</taxon>
        <taxon>Solanales</taxon>
        <taxon>Convolvulaceae</taxon>
        <taxon>Cuscuteae</taxon>
        <taxon>Cuscuta</taxon>
        <taxon>Cuscuta subgen. Cuscuta</taxon>
    </lineage>
</organism>
<evidence type="ECO:0000313" key="2">
    <source>
        <dbReference type="Proteomes" id="UP001152523"/>
    </source>
</evidence>
<name>A0AAV0DD05_9ASTE</name>
<comment type="caution">
    <text evidence="1">The sequence shown here is derived from an EMBL/GenBank/DDBJ whole genome shotgun (WGS) entry which is preliminary data.</text>
</comment>
<accession>A0AAV0DD05</accession>
<reference evidence="1" key="1">
    <citation type="submission" date="2022-07" db="EMBL/GenBank/DDBJ databases">
        <authorList>
            <person name="Macas J."/>
            <person name="Novak P."/>
            <person name="Neumann P."/>
        </authorList>
    </citation>
    <scope>NUCLEOTIDE SEQUENCE</scope>
</reference>
<protein>
    <submittedName>
        <fullName evidence="1">Uncharacterized protein</fullName>
    </submittedName>
</protein>
<dbReference type="Proteomes" id="UP001152523">
    <property type="component" value="Unassembled WGS sequence"/>
</dbReference>
<dbReference type="AlphaFoldDB" id="A0AAV0DD05"/>